<reference evidence="4" key="2">
    <citation type="submission" date="2020-09" db="EMBL/GenBank/DDBJ databases">
        <authorList>
            <person name="Sun Q."/>
            <person name="Zhou Y."/>
        </authorList>
    </citation>
    <scope>NUCLEOTIDE SEQUENCE</scope>
    <source>
        <strain evidence="4">CGMCC 1.12813</strain>
    </source>
</reference>
<comment type="caution">
    <text evidence="4">The sequence shown here is derived from an EMBL/GenBank/DDBJ whole genome shotgun (WGS) entry which is preliminary data.</text>
</comment>
<feature type="transmembrane region" description="Helical" evidence="2">
    <location>
        <begin position="33"/>
        <end position="57"/>
    </location>
</feature>
<feature type="domain" description="DUF4190" evidence="3">
    <location>
        <begin position="34"/>
        <end position="88"/>
    </location>
</feature>
<evidence type="ECO:0000256" key="2">
    <source>
        <dbReference type="SAM" id="Phobius"/>
    </source>
</evidence>
<evidence type="ECO:0000256" key="1">
    <source>
        <dbReference type="SAM" id="MobiDB-lite"/>
    </source>
</evidence>
<dbReference type="RefSeq" id="WP_188508956.1">
    <property type="nucleotide sequence ID" value="NZ_BMGB01000001.1"/>
</dbReference>
<sequence>MSDLPRVPEPAQYSTPVTPPPYGAYPTAPGTNVLAIISLVAAFLMPIAGVITGHIALGQIRRTGEQGEGLAKAGLILSYVFIGLGILAAIAYVIFFVVLFSASEYSNTGF</sequence>
<reference evidence="4" key="1">
    <citation type="journal article" date="2014" name="Int. J. Syst. Evol. Microbiol.">
        <title>Complete genome sequence of Corynebacterium casei LMG S-19264T (=DSM 44701T), isolated from a smear-ripened cheese.</title>
        <authorList>
            <consortium name="US DOE Joint Genome Institute (JGI-PGF)"/>
            <person name="Walter F."/>
            <person name="Albersmeier A."/>
            <person name="Kalinowski J."/>
            <person name="Ruckert C."/>
        </authorList>
    </citation>
    <scope>NUCLEOTIDE SEQUENCE</scope>
    <source>
        <strain evidence="4">CGMCC 1.12813</strain>
    </source>
</reference>
<dbReference type="Pfam" id="PF13828">
    <property type="entry name" value="DUF4190"/>
    <property type="match status" value="1"/>
</dbReference>
<dbReference type="AlphaFoldDB" id="A0A916WDY8"/>
<evidence type="ECO:0000259" key="3">
    <source>
        <dbReference type="Pfam" id="PF13828"/>
    </source>
</evidence>
<dbReference type="InterPro" id="IPR025241">
    <property type="entry name" value="DUF4190"/>
</dbReference>
<keyword evidence="2" id="KW-0812">Transmembrane</keyword>
<protein>
    <recommendedName>
        <fullName evidence="3">DUF4190 domain-containing protein</fullName>
    </recommendedName>
</protein>
<gene>
    <name evidence="4" type="ORF">GCM10010979_03140</name>
</gene>
<keyword evidence="2" id="KW-1133">Transmembrane helix</keyword>
<accession>A0A916WDY8</accession>
<dbReference type="Proteomes" id="UP000606922">
    <property type="component" value="Unassembled WGS sequence"/>
</dbReference>
<organism evidence="4 5">
    <name type="scientific">Conyzicola nivalis</name>
    <dbReference type="NCBI Taxonomy" id="1477021"/>
    <lineage>
        <taxon>Bacteria</taxon>
        <taxon>Bacillati</taxon>
        <taxon>Actinomycetota</taxon>
        <taxon>Actinomycetes</taxon>
        <taxon>Micrococcales</taxon>
        <taxon>Microbacteriaceae</taxon>
        <taxon>Conyzicola</taxon>
    </lineage>
</organism>
<keyword evidence="5" id="KW-1185">Reference proteome</keyword>
<feature type="region of interest" description="Disordered" evidence="1">
    <location>
        <begin position="1"/>
        <end position="21"/>
    </location>
</feature>
<proteinExistence type="predicted"/>
<dbReference type="EMBL" id="BMGB01000001">
    <property type="protein sequence ID" value="GGA91822.1"/>
    <property type="molecule type" value="Genomic_DNA"/>
</dbReference>
<evidence type="ECO:0000313" key="4">
    <source>
        <dbReference type="EMBL" id="GGA91822.1"/>
    </source>
</evidence>
<evidence type="ECO:0000313" key="5">
    <source>
        <dbReference type="Proteomes" id="UP000606922"/>
    </source>
</evidence>
<feature type="transmembrane region" description="Helical" evidence="2">
    <location>
        <begin position="77"/>
        <end position="102"/>
    </location>
</feature>
<keyword evidence="2" id="KW-0472">Membrane</keyword>
<name>A0A916WDY8_9MICO</name>